<evidence type="ECO:0000313" key="3">
    <source>
        <dbReference type="EMBL" id="KAK8930703.1"/>
    </source>
</evidence>
<organism evidence="3 4">
    <name type="scientific">Platanthera zijinensis</name>
    <dbReference type="NCBI Taxonomy" id="2320716"/>
    <lineage>
        <taxon>Eukaryota</taxon>
        <taxon>Viridiplantae</taxon>
        <taxon>Streptophyta</taxon>
        <taxon>Embryophyta</taxon>
        <taxon>Tracheophyta</taxon>
        <taxon>Spermatophyta</taxon>
        <taxon>Magnoliopsida</taxon>
        <taxon>Liliopsida</taxon>
        <taxon>Asparagales</taxon>
        <taxon>Orchidaceae</taxon>
        <taxon>Orchidoideae</taxon>
        <taxon>Orchideae</taxon>
        <taxon>Orchidinae</taxon>
        <taxon>Platanthera</taxon>
    </lineage>
</organism>
<dbReference type="EMBL" id="JBBWWQ010000014">
    <property type="protein sequence ID" value="KAK8930703.1"/>
    <property type="molecule type" value="Genomic_DNA"/>
</dbReference>
<keyword evidence="4" id="KW-1185">Reference proteome</keyword>
<evidence type="ECO:0000256" key="2">
    <source>
        <dbReference type="SAM" id="Phobius"/>
    </source>
</evidence>
<keyword evidence="2" id="KW-0812">Transmembrane</keyword>
<keyword evidence="2" id="KW-1133">Transmembrane helix</keyword>
<accession>A0AAP0B6D6</accession>
<evidence type="ECO:0000256" key="1">
    <source>
        <dbReference type="SAM" id="MobiDB-lite"/>
    </source>
</evidence>
<comment type="caution">
    <text evidence="3">The sequence shown here is derived from an EMBL/GenBank/DDBJ whole genome shotgun (WGS) entry which is preliminary data.</text>
</comment>
<dbReference type="AlphaFoldDB" id="A0AAP0B6D6"/>
<evidence type="ECO:0000313" key="4">
    <source>
        <dbReference type="Proteomes" id="UP001418222"/>
    </source>
</evidence>
<name>A0AAP0B6D6_9ASPA</name>
<sequence length="110" mass="11890">MGRFSPSMQDFRQAGERKGGLPALAEPGGSSPIATVRAFFWSAAATLFAELLPCCSFVDGLLSYCSVLDSRPPTLLLLSLVFFLVASCTAGSWKILSRFIFSFIIAILYV</sequence>
<feature type="transmembrane region" description="Helical" evidence="2">
    <location>
        <begin position="38"/>
        <end position="62"/>
    </location>
</feature>
<feature type="compositionally biased region" description="Polar residues" evidence="1">
    <location>
        <begin position="1"/>
        <end position="10"/>
    </location>
</feature>
<gene>
    <name evidence="3" type="ORF">KSP39_PZI016953</name>
</gene>
<protein>
    <submittedName>
        <fullName evidence="3">Uncharacterized protein</fullName>
    </submittedName>
</protein>
<feature type="transmembrane region" description="Helical" evidence="2">
    <location>
        <begin position="74"/>
        <end position="93"/>
    </location>
</feature>
<proteinExistence type="predicted"/>
<feature type="region of interest" description="Disordered" evidence="1">
    <location>
        <begin position="1"/>
        <end position="29"/>
    </location>
</feature>
<dbReference type="Proteomes" id="UP001418222">
    <property type="component" value="Unassembled WGS sequence"/>
</dbReference>
<keyword evidence="2" id="KW-0472">Membrane</keyword>
<reference evidence="3 4" key="1">
    <citation type="journal article" date="2022" name="Nat. Plants">
        <title>Genomes of leafy and leafless Platanthera orchids illuminate the evolution of mycoheterotrophy.</title>
        <authorList>
            <person name="Li M.H."/>
            <person name="Liu K.W."/>
            <person name="Li Z."/>
            <person name="Lu H.C."/>
            <person name="Ye Q.L."/>
            <person name="Zhang D."/>
            <person name="Wang J.Y."/>
            <person name="Li Y.F."/>
            <person name="Zhong Z.M."/>
            <person name="Liu X."/>
            <person name="Yu X."/>
            <person name="Liu D.K."/>
            <person name="Tu X.D."/>
            <person name="Liu B."/>
            <person name="Hao Y."/>
            <person name="Liao X.Y."/>
            <person name="Jiang Y.T."/>
            <person name="Sun W.H."/>
            <person name="Chen J."/>
            <person name="Chen Y.Q."/>
            <person name="Ai Y."/>
            <person name="Zhai J.W."/>
            <person name="Wu S.S."/>
            <person name="Zhou Z."/>
            <person name="Hsiao Y.Y."/>
            <person name="Wu W.L."/>
            <person name="Chen Y.Y."/>
            <person name="Lin Y.F."/>
            <person name="Hsu J.L."/>
            <person name="Li C.Y."/>
            <person name="Wang Z.W."/>
            <person name="Zhao X."/>
            <person name="Zhong W.Y."/>
            <person name="Ma X.K."/>
            <person name="Ma L."/>
            <person name="Huang J."/>
            <person name="Chen G.Z."/>
            <person name="Huang M.Z."/>
            <person name="Huang L."/>
            <person name="Peng D.H."/>
            <person name="Luo Y.B."/>
            <person name="Zou S.Q."/>
            <person name="Chen S.P."/>
            <person name="Lan S."/>
            <person name="Tsai W.C."/>
            <person name="Van de Peer Y."/>
            <person name="Liu Z.J."/>
        </authorList>
    </citation>
    <scope>NUCLEOTIDE SEQUENCE [LARGE SCALE GENOMIC DNA]</scope>
    <source>
        <strain evidence="3">Lor287</strain>
    </source>
</reference>